<keyword evidence="3" id="KW-1185">Reference proteome</keyword>
<proteinExistence type="predicted"/>
<evidence type="ECO:0000313" key="2">
    <source>
        <dbReference type="EMBL" id="KAJ5440105.1"/>
    </source>
</evidence>
<evidence type="ECO:0000256" key="1">
    <source>
        <dbReference type="SAM" id="MobiDB-lite"/>
    </source>
</evidence>
<reference evidence="2" key="2">
    <citation type="journal article" date="2023" name="IMA Fungus">
        <title>Comparative genomic study of the Penicillium genus elucidates a diverse pangenome and 15 lateral gene transfer events.</title>
        <authorList>
            <person name="Petersen C."/>
            <person name="Sorensen T."/>
            <person name="Nielsen M.R."/>
            <person name="Sondergaard T.E."/>
            <person name="Sorensen J.L."/>
            <person name="Fitzpatrick D.A."/>
            <person name="Frisvad J.C."/>
            <person name="Nielsen K.L."/>
        </authorList>
    </citation>
    <scope>NUCLEOTIDE SEQUENCE</scope>
    <source>
        <strain evidence="2">IBT 16125</strain>
    </source>
</reference>
<dbReference type="RefSeq" id="XP_056763334.1">
    <property type="nucleotide sequence ID" value="XM_056914485.1"/>
</dbReference>
<sequence>MYSFACNLHLDRCGGSTVGQETLGSLLRPFTGVLETLLAGRTPDLERQTDDHGAELDSLEALEALDAIDLPPSAVPLPPSSSSSSSVEPADDAVPTPLPSSSSLPAPPAAAVLPVPPPSVAAPSFSRPLPRRSSRIRSPTQFYGY</sequence>
<feature type="region of interest" description="Disordered" evidence="1">
    <location>
        <begin position="70"/>
        <end position="145"/>
    </location>
</feature>
<organism evidence="2 3">
    <name type="scientific">Penicillium daleae</name>
    <dbReference type="NCBI Taxonomy" id="63821"/>
    <lineage>
        <taxon>Eukaryota</taxon>
        <taxon>Fungi</taxon>
        <taxon>Dikarya</taxon>
        <taxon>Ascomycota</taxon>
        <taxon>Pezizomycotina</taxon>
        <taxon>Eurotiomycetes</taxon>
        <taxon>Eurotiomycetidae</taxon>
        <taxon>Eurotiales</taxon>
        <taxon>Aspergillaceae</taxon>
        <taxon>Penicillium</taxon>
    </lineage>
</organism>
<feature type="compositionally biased region" description="Low complexity" evidence="1">
    <location>
        <begin position="80"/>
        <end position="113"/>
    </location>
</feature>
<dbReference type="EMBL" id="JAPVEA010000008">
    <property type="protein sequence ID" value="KAJ5440105.1"/>
    <property type="molecule type" value="Genomic_DNA"/>
</dbReference>
<evidence type="ECO:0000313" key="3">
    <source>
        <dbReference type="Proteomes" id="UP001213681"/>
    </source>
</evidence>
<dbReference type="Proteomes" id="UP001213681">
    <property type="component" value="Unassembled WGS sequence"/>
</dbReference>
<dbReference type="GeneID" id="81604728"/>
<name>A0AAD6C0M9_9EURO</name>
<reference evidence="2" key="1">
    <citation type="submission" date="2022-12" db="EMBL/GenBank/DDBJ databases">
        <authorList>
            <person name="Petersen C."/>
        </authorList>
    </citation>
    <scope>NUCLEOTIDE SEQUENCE</scope>
    <source>
        <strain evidence="2">IBT 16125</strain>
    </source>
</reference>
<gene>
    <name evidence="2" type="ORF">N7458_011103</name>
</gene>
<accession>A0AAD6C0M9</accession>
<dbReference type="AlphaFoldDB" id="A0AAD6C0M9"/>
<protein>
    <submittedName>
        <fullName evidence="2">Uncharacterized protein</fullName>
    </submittedName>
</protein>
<comment type="caution">
    <text evidence="2">The sequence shown here is derived from an EMBL/GenBank/DDBJ whole genome shotgun (WGS) entry which is preliminary data.</text>
</comment>